<feature type="domain" description="EF-hand" evidence="14">
    <location>
        <begin position="177"/>
        <end position="209"/>
    </location>
</feature>
<keyword evidence="5" id="KW-0677">Repeat</keyword>
<dbReference type="Pfam" id="PF00254">
    <property type="entry name" value="FKBP_C"/>
    <property type="match status" value="1"/>
</dbReference>
<dbReference type="EC" id="5.2.1.8" evidence="2 11"/>
<dbReference type="EMBL" id="JAUZQC010000018">
    <property type="protein sequence ID" value="KAK5855262.1"/>
    <property type="molecule type" value="Genomic_DNA"/>
</dbReference>
<keyword evidence="3" id="KW-0479">Metal-binding</keyword>
<dbReference type="GO" id="GO:0003755">
    <property type="term" value="F:peptidyl-prolyl cis-trans isomerase activity"/>
    <property type="evidence" value="ECO:0007669"/>
    <property type="project" value="UniProtKB-KW"/>
</dbReference>
<dbReference type="InterPro" id="IPR052273">
    <property type="entry name" value="PPIase_FKBP"/>
</dbReference>
<reference evidence="15 16" key="1">
    <citation type="journal article" date="2023" name="Genes (Basel)">
        <title>Chromosome-Level Genome Assembly and Circadian Gene Repertoire of the Patagonia Blennie Eleginops maclovinus-The Closest Ancestral Proxy of Antarctic Cryonotothenioids.</title>
        <authorList>
            <person name="Cheng C.C."/>
            <person name="Rivera-Colon A.G."/>
            <person name="Minhas B.F."/>
            <person name="Wilson L."/>
            <person name="Rayamajhi N."/>
            <person name="Vargas-Chacoff L."/>
            <person name="Catchen J.M."/>
        </authorList>
    </citation>
    <scope>NUCLEOTIDE SEQUENCE [LARGE SCALE GENOMIC DNA]</scope>
    <source>
        <strain evidence="15">JMC-PN-2008</strain>
    </source>
</reference>
<dbReference type="PROSITE" id="PS00018">
    <property type="entry name" value="EF_HAND_1"/>
    <property type="match status" value="1"/>
</dbReference>
<keyword evidence="7" id="KW-0106">Calcium</keyword>
<comment type="catalytic activity">
    <reaction evidence="1 11">
        <text>[protein]-peptidylproline (omega=180) = [protein]-peptidylproline (omega=0)</text>
        <dbReference type="Rhea" id="RHEA:16237"/>
        <dbReference type="Rhea" id="RHEA-COMP:10747"/>
        <dbReference type="Rhea" id="RHEA-COMP:10748"/>
        <dbReference type="ChEBI" id="CHEBI:83833"/>
        <dbReference type="ChEBI" id="CHEBI:83834"/>
        <dbReference type="EC" id="5.2.1.8"/>
    </reaction>
</comment>
<keyword evidence="10 11" id="KW-0413">Isomerase</keyword>
<dbReference type="GO" id="GO:0005783">
    <property type="term" value="C:endoplasmic reticulum"/>
    <property type="evidence" value="ECO:0007669"/>
    <property type="project" value="UniProtKB-ARBA"/>
</dbReference>
<evidence type="ECO:0000259" key="14">
    <source>
        <dbReference type="PROSITE" id="PS50222"/>
    </source>
</evidence>
<evidence type="ECO:0000259" key="13">
    <source>
        <dbReference type="PROSITE" id="PS50059"/>
    </source>
</evidence>
<dbReference type="AlphaFoldDB" id="A0AAN7X638"/>
<dbReference type="PROSITE" id="PS50059">
    <property type="entry name" value="FKBP_PPIASE"/>
    <property type="match status" value="1"/>
</dbReference>
<evidence type="ECO:0000313" key="15">
    <source>
        <dbReference type="EMBL" id="KAK5855262.1"/>
    </source>
</evidence>
<feature type="domain" description="PPIase FKBP-type" evidence="13">
    <location>
        <begin position="44"/>
        <end position="133"/>
    </location>
</feature>
<keyword evidence="4 12" id="KW-0732">Signal</keyword>
<organism evidence="15 16">
    <name type="scientific">Eleginops maclovinus</name>
    <name type="common">Patagonian blennie</name>
    <name type="synonym">Eleginus maclovinus</name>
    <dbReference type="NCBI Taxonomy" id="56733"/>
    <lineage>
        <taxon>Eukaryota</taxon>
        <taxon>Metazoa</taxon>
        <taxon>Chordata</taxon>
        <taxon>Craniata</taxon>
        <taxon>Vertebrata</taxon>
        <taxon>Euteleostomi</taxon>
        <taxon>Actinopterygii</taxon>
        <taxon>Neopterygii</taxon>
        <taxon>Teleostei</taxon>
        <taxon>Neoteleostei</taxon>
        <taxon>Acanthomorphata</taxon>
        <taxon>Eupercaria</taxon>
        <taxon>Perciformes</taxon>
        <taxon>Notothenioidei</taxon>
        <taxon>Eleginopidae</taxon>
        <taxon>Eleginops</taxon>
    </lineage>
</organism>
<comment type="caution">
    <text evidence="15">The sequence shown here is derived from an EMBL/GenBank/DDBJ whole genome shotgun (WGS) entry which is preliminary data.</text>
</comment>
<protein>
    <recommendedName>
        <fullName evidence="2 11">peptidylprolyl isomerase</fullName>
        <ecNumber evidence="2 11">5.2.1.8</ecNumber>
    </recommendedName>
</protein>
<sequence length="209" mass="24078">MLTVLGWLCSSMLLSVSGGKLPEAEVEIDVLHRPFLCHRKTKYGDMLLVHQEVYFENGTLLYTSRTDGDKHAMWFTLGIMEVLKGWDKGLQDMCSGEKRKLVVPPALAYGKEGKGKIPPESTLTFVVELLNIKNGPRSHESFQEMDLNDDWRLSRQEVSVYLKKEFELHGYPPNDTLHENMVNDIFNREDKNKDGVLSSREFTYRHDEL</sequence>
<evidence type="ECO:0000256" key="8">
    <source>
        <dbReference type="ARBA" id="ARBA00023110"/>
    </source>
</evidence>
<evidence type="ECO:0000256" key="9">
    <source>
        <dbReference type="ARBA" id="ARBA00023180"/>
    </source>
</evidence>
<dbReference type="SUPFAM" id="SSF54534">
    <property type="entry name" value="FKBP-like"/>
    <property type="match status" value="1"/>
</dbReference>
<gene>
    <name evidence="15" type="ORF">PBY51_005380</name>
</gene>
<keyword evidence="6" id="KW-0256">Endoplasmic reticulum</keyword>
<keyword evidence="8 11" id="KW-0697">Rotamase</keyword>
<dbReference type="InterPro" id="IPR001179">
    <property type="entry name" value="PPIase_FKBP_dom"/>
</dbReference>
<evidence type="ECO:0000256" key="10">
    <source>
        <dbReference type="ARBA" id="ARBA00023235"/>
    </source>
</evidence>
<dbReference type="PROSITE" id="PS50222">
    <property type="entry name" value="EF_HAND_2"/>
    <property type="match status" value="1"/>
</dbReference>
<dbReference type="FunFam" id="3.10.50.40:FF:000006">
    <property type="entry name" value="Peptidyl-prolyl cis-trans isomerase"/>
    <property type="match status" value="1"/>
</dbReference>
<evidence type="ECO:0000256" key="3">
    <source>
        <dbReference type="ARBA" id="ARBA00022723"/>
    </source>
</evidence>
<evidence type="ECO:0000256" key="1">
    <source>
        <dbReference type="ARBA" id="ARBA00000971"/>
    </source>
</evidence>
<dbReference type="SUPFAM" id="SSF47473">
    <property type="entry name" value="EF-hand"/>
    <property type="match status" value="1"/>
</dbReference>
<evidence type="ECO:0000313" key="16">
    <source>
        <dbReference type="Proteomes" id="UP001346869"/>
    </source>
</evidence>
<dbReference type="GO" id="GO:0005509">
    <property type="term" value="F:calcium ion binding"/>
    <property type="evidence" value="ECO:0007669"/>
    <property type="project" value="InterPro"/>
</dbReference>
<dbReference type="InterPro" id="IPR046357">
    <property type="entry name" value="PPIase_dom_sf"/>
</dbReference>
<dbReference type="PANTHER" id="PTHR46222">
    <property type="entry name" value="PEPTIDYL-PROLYL CIS-TRANS ISOMERASE FKBP7/14"/>
    <property type="match status" value="1"/>
</dbReference>
<evidence type="ECO:0000256" key="2">
    <source>
        <dbReference type="ARBA" id="ARBA00013194"/>
    </source>
</evidence>
<reference evidence="15 16" key="2">
    <citation type="journal article" date="2023" name="Mol. Biol. Evol.">
        <title>Genomics of Secondarily Temperate Adaptation in the Only Non-Antarctic Icefish.</title>
        <authorList>
            <person name="Rivera-Colon A.G."/>
            <person name="Rayamajhi N."/>
            <person name="Minhas B.F."/>
            <person name="Madrigal G."/>
            <person name="Bilyk K.T."/>
            <person name="Yoon V."/>
            <person name="Hune M."/>
            <person name="Gregory S."/>
            <person name="Cheng C.H.C."/>
            <person name="Catchen J.M."/>
        </authorList>
    </citation>
    <scope>NUCLEOTIDE SEQUENCE [LARGE SCALE GENOMIC DNA]</scope>
    <source>
        <strain evidence="15">JMC-PN-2008</strain>
    </source>
</reference>
<keyword evidence="16" id="KW-1185">Reference proteome</keyword>
<evidence type="ECO:0000256" key="7">
    <source>
        <dbReference type="ARBA" id="ARBA00022837"/>
    </source>
</evidence>
<keyword evidence="9" id="KW-0325">Glycoprotein</keyword>
<evidence type="ECO:0000256" key="4">
    <source>
        <dbReference type="ARBA" id="ARBA00022729"/>
    </source>
</evidence>
<accession>A0AAN7X638</accession>
<dbReference type="InterPro" id="IPR018247">
    <property type="entry name" value="EF_Hand_1_Ca_BS"/>
</dbReference>
<dbReference type="InterPro" id="IPR002048">
    <property type="entry name" value="EF_hand_dom"/>
</dbReference>
<feature type="signal peptide" evidence="12">
    <location>
        <begin position="1"/>
        <end position="18"/>
    </location>
</feature>
<dbReference type="Proteomes" id="UP001346869">
    <property type="component" value="Unassembled WGS sequence"/>
</dbReference>
<dbReference type="PANTHER" id="PTHR46222:SF1">
    <property type="entry name" value="PEPTIDYL-PROLYL CIS-TRANS ISOMERASE FKBP14"/>
    <property type="match status" value="1"/>
</dbReference>
<evidence type="ECO:0000256" key="6">
    <source>
        <dbReference type="ARBA" id="ARBA00022824"/>
    </source>
</evidence>
<feature type="chain" id="PRO_5042974876" description="peptidylprolyl isomerase" evidence="12">
    <location>
        <begin position="19"/>
        <end position="209"/>
    </location>
</feature>
<dbReference type="InterPro" id="IPR011992">
    <property type="entry name" value="EF-hand-dom_pair"/>
</dbReference>
<evidence type="ECO:0000256" key="12">
    <source>
        <dbReference type="SAM" id="SignalP"/>
    </source>
</evidence>
<evidence type="ECO:0000256" key="11">
    <source>
        <dbReference type="PROSITE-ProRule" id="PRU00277"/>
    </source>
</evidence>
<proteinExistence type="predicted"/>
<dbReference type="Gene3D" id="1.10.238.10">
    <property type="entry name" value="EF-hand"/>
    <property type="match status" value="1"/>
</dbReference>
<evidence type="ECO:0000256" key="5">
    <source>
        <dbReference type="ARBA" id="ARBA00022737"/>
    </source>
</evidence>
<dbReference type="Gene3D" id="3.10.50.40">
    <property type="match status" value="1"/>
</dbReference>
<name>A0AAN7X638_ELEMC</name>